<reference evidence="4 5" key="1">
    <citation type="submission" date="2016-10" db="EMBL/GenBank/DDBJ databases">
        <authorList>
            <person name="de Groot N.N."/>
        </authorList>
    </citation>
    <scope>NUCLEOTIDE SEQUENCE [LARGE SCALE GENOMIC DNA]</scope>
    <source>
        <strain evidence="3 5">CBS 141442</strain>
        <strain evidence="2 4">PYCC 4715</strain>
    </source>
</reference>
<keyword evidence="5" id="KW-1185">Reference proteome</keyword>
<evidence type="ECO:0000313" key="2">
    <source>
        <dbReference type="EMBL" id="SGZ53578.1"/>
    </source>
</evidence>
<name>A0A1L0BTK7_9ASCO</name>
<accession>A0A1L0BTK7</accession>
<dbReference type="Proteomes" id="UP000182334">
    <property type="component" value="Chromosome IV"/>
</dbReference>
<protein>
    <submittedName>
        <fullName evidence="3">CIC11C00000004449</fullName>
    </submittedName>
    <submittedName>
        <fullName evidence="2">CIC11C00000005811</fullName>
    </submittedName>
</protein>
<feature type="region of interest" description="Disordered" evidence="1">
    <location>
        <begin position="91"/>
        <end position="118"/>
    </location>
</feature>
<evidence type="ECO:0000313" key="5">
    <source>
        <dbReference type="Proteomes" id="UP000182334"/>
    </source>
</evidence>
<dbReference type="EMBL" id="LT635759">
    <property type="protein sequence ID" value="SGZ53807.1"/>
    <property type="molecule type" value="Genomic_DNA"/>
</dbReference>
<dbReference type="EMBL" id="LT635766">
    <property type="protein sequence ID" value="SGZ53578.1"/>
    <property type="molecule type" value="Genomic_DNA"/>
</dbReference>
<organism evidence="2 4">
    <name type="scientific">Sungouiella intermedia</name>
    <dbReference type="NCBI Taxonomy" id="45354"/>
    <lineage>
        <taxon>Eukaryota</taxon>
        <taxon>Fungi</taxon>
        <taxon>Dikarya</taxon>
        <taxon>Ascomycota</taxon>
        <taxon>Saccharomycotina</taxon>
        <taxon>Pichiomycetes</taxon>
        <taxon>Metschnikowiaceae</taxon>
        <taxon>Sungouiella</taxon>
    </lineage>
</organism>
<feature type="compositionally biased region" description="Basic residues" evidence="1">
    <location>
        <begin position="91"/>
        <end position="109"/>
    </location>
</feature>
<dbReference type="OrthoDB" id="4089008at2759"/>
<evidence type="ECO:0000313" key="3">
    <source>
        <dbReference type="EMBL" id="SGZ53807.1"/>
    </source>
</evidence>
<sequence length="549" mass="62536">MFDVQMADDKKLGVTHSIRERLNFLDERLWKRFLARRLELIDTMDLSLKKASEQEDEIKKAAEILRLEFHYDQDYFPDFDKLVRAAVQSVRRNRKRSTKTRRTNMKKRRLSNDHDTPELHVKDENLMDSEGSDRSQFLLEIARLNTVGQEVYDMSYSRAKTFTSDDHLRAAIDSIIQPVNLESRGPHLGVLLPPLAGGTVIGLLLATNEKELLAIRLSLLLLMKRSKLCLEHTKKSDSNYMRVLGQSAIMSISAMVFDKSFSGLSETSVEYLKEKVTLSSFLARFYRSLEPQSAVTEALDDDTAALTFQTLIGCCIKDFGYDRILFQVGEAFYRSILLEYPLVLKSSTPFLRSEMDASQKNDGDEHQKFLTSLTNLATVASELRSHLPSVSPGMSFEPEGDHLQKKLVVLRFLLSSLEFTYPMKGSAPPRLVELMENAKQAFKLNDNQIFALRNQKTSVVINSDFDLEKIFEQESNIELEIFPQRFQAIPIYELTSAVTSTKYSDDSPKIILPPPITHSNSLVLPGPISRPLLNGYPRPPMLPKFQPLL</sequence>
<dbReference type="AlphaFoldDB" id="A0A1L0BTK7"/>
<gene>
    <name evidence="2" type="ORF">SAMEA4029009_CIC11G00000005811</name>
    <name evidence="3" type="ORF">SAMEA4029010_CIC11G00000004449</name>
</gene>
<dbReference type="InterPro" id="IPR007147">
    <property type="entry name" value="TF_Vhr"/>
</dbReference>
<evidence type="ECO:0000256" key="1">
    <source>
        <dbReference type="SAM" id="MobiDB-lite"/>
    </source>
</evidence>
<evidence type="ECO:0000313" key="4">
    <source>
        <dbReference type="Proteomes" id="UP000182259"/>
    </source>
</evidence>
<dbReference type="Pfam" id="PF04001">
    <property type="entry name" value="Vhr1"/>
    <property type="match status" value="1"/>
</dbReference>
<dbReference type="Proteomes" id="UP000182259">
    <property type="component" value="Chromosome III"/>
</dbReference>
<proteinExistence type="predicted"/>
<dbReference type="STRING" id="45354.A0A1L0BTK7"/>